<feature type="domain" description="HTH cro/C1-type" evidence="1">
    <location>
        <begin position="41"/>
        <end position="95"/>
    </location>
</feature>
<dbReference type="Pfam" id="PF01381">
    <property type="entry name" value="HTH_3"/>
    <property type="match status" value="1"/>
</dbReference>
<comment type="caution">
    <text evidence="2">The sequence shown here is derived from an EMBL/GenBank/DDBJ whole genome shotgun (WGS) entry which is preliminary data.</text>
</comment>
<dbReference type="GO" id="GO:0003677">
    <property type="term" value="F:DNA binding"/>
    <property type="evidence" value="ECO:0007669"/>
    <property type="project" value="InterPro"/>
</dbReference>
<evidence type="ECO:0000313" key="2">
    <source>
        <dbReference type="EMBL" id="OGG12425.1"/>
    </source>
</evidence>
<dbReference type="InterPro" id="IPR010982">
    <property type="entry name" value="Lambda_DNA-bd_dom_sf"/>
</dbReference>
<dbReference type="AlphaFoldDB" id="A0A1F5ZJC5"/>
<dbReference type="Gene3D" id="1.10.260.40">
    <property type="entry name" value="lambda repressor-like DNA-binding domains"/>
    <property type="match status" value="1"/>
</dbReference>
<proteinExistence type="predicted"/>
<dbReference type="SUPFAM" id="SSF47413">
    <property type="entry name" value="lambda repressor-like DNA-binding domains"/>
    <property type="match status" value="1"/>
</dbReference>
<protein>
    <recommendedName>
        <fullName evidence="1">HTH cro/C1-type domain-containing protein</fullName>
    </recommendedName>
</protein>
<dbReference type="EMBL" id="MFJJ01000063">
    <property type="protein sequence ID" value="OGG12425.1"/>
    <property type="molecule type" value="Genomic_DNA"/>
</dbReference>
<accession>A0A1F5ZJC5</accession>
<organism evidence="2 3">
    <name type="scientific">Candidatus Gottesmanbacteria bacterium RIFCSPHIGHO2_01_FULL_46_14</name>
    <dbReference type="NCBI Taxonomy" id="1798380"/>
    <lineage>
        <taxon>Bacteria</taxon>
        <taxon>Candidatus Gottesmaniibacteriota</taxon>
    </lineage>
</organism>
<dbReference type="Proteomes" id="UP000177416">
    <property type="component" value="Unassembled WGS sequence"/>
</dbReference>
<evidence type="ECO:0000259" key="1">
    <source>
        <dbReference type="PROSITE" id="PS50943"/>
    </source>
</evidence>
<dbReference type="PROSITE" id="PS50943">
    <property type="entry name" value="HTH_CROC1"/>
    <property type="match status" value="1"/>
</dbReference>
<reference evidence="2 3" key="1">
    <citation type="journal article" date="2016" name="Nat. Commun.">
        <title>Thousands of microbial genomes shed light on interconnected biogeochemical processes in an aquifer system.</title>
        <authorList>
            <person name="Anantharaman K."/>
            <person name="Brown C.T."/>
            <person name="Hug L.A."/>
            <person name="Sharon I."/>
            <person name="Castelle C.J."/>
            <person name="Probst A.J."/>
            <person name="Thomas B.C."/>
            <person name="Singh A."/>
            <person name="Wilkins M.J."/>
            <person name="Karaoz U."/>
            <person name="Brodie E.L."/>
            <person name="Williams K.H."/>
            <person name="Hubbard S.S."/>
            <person name="Banfield J.F."/>
        </authorList>
    </citation>
    <scope>NUCLEOTIDE SEQUENCE [LARGE SCALE GENOMIC DNA]</scope>
</reference>
<gene>
    <name evidence="2" type="ORF">A2875_01485</name>
</gene>
<evidence type="ECO:0000313" key="3">
    <source>
        <dbReference type="Proteomes" id="UP000177416"/>
    </source>
</evidence>
<sequence>MKTLPKGYHRWEELEKKWMKNPEFIREWRKIEPEYKLARSLIGARLKKKMTQTQLARKMGTKQPVISRIEAMSSSPSVSLLKRVATALGAKLEISFSL</sequence>
<dbReference type="CDD" id="cd00093">
    <property type="entry name" value="HTH_XRE"/>
    <property type="match status" value="1"/>
</dbReference>
<dbReference type="InterPro" id="IPR001387">
    <property type="entry name" value="Cro/C1-type_HTH"/>
</dbReference>
<dbReference type="SMART" id="SM00530">
    <property type="entry name" value="HTH_XRE"/>
    <property type="match status" value="1"/>
</dbReference>
<name>A0A1F5ZJC5_9BACT</name>